<evidence type="ECO:0000313" key="1">
    <source>
        <dbReference type="EMBL" id="KAF3530725.1"/>
    </source>
</evidence>
<protein>
    <submittedName>
        <fullName evidence="1">Uncharacterized protein</fullName>
    </submittedName>
</protein>
<gene>
    <name evidence="1" type="ORF">DY000_02037984</name>
</gene>
<organism evidence="1 2">
    <name type="scientific">Brassica cretica</name>
    <name type="common">Mustard</name>
    <dbReference type="NCBI Taxonomy" id="69181"/>
    <lineage>
        <taxon>Eukaryota</taxon>
        <taxon>Viridiplantae</taxon>
        <taxon>Streptophyta</taxon>
        <taxon>Embryophyta</taxon>
        <taxon>Tracheophyta</taxon>
        <taxon>Spermatophyta</taxon>
        <taxon>Magnoliopsida</taxon>
        <taxon>eudicotyledons</taxon>
        <taxon>Gunneridae</taxon>
        <taxon>Pentapetalae</taxon>
        <taxon>rosids</taxon>
        <taxon>malvids</taxon>
        <taxon>Brassicales</taxon>
        <taxon>Brassicaceae</taxon>
        <taxon>Brassiceae</taxon>
        <taxon>Brassica</taxon>
    </lineage>
</organism>
<dbReference type="Proteomes" id="UP000266723">
    <property type="component" value="Unassembled WGS sequence"/>
</dbReference>
<dbReference type="EMBL" id="QGKV02001507">
    <property type="protein sequence ID" value="KAF3530725.1"/>
    <property type="molecule type" value="Genomic_DNA"/>
</dbReference>
<name>A0ABQ7BF19_BRACR</name>
<sequence>MFLLSSLYLRRGVPGLFSADSFSKRVTMSVDSCLKVLVGSFGPSIDDTSFRRLQQTWRFEPALAPLFVSVDSSTVPFEIGVVGEQHKRPYSLLGKLNSQQGFFRCDLSSGGCGRLEEKNQICGCEVGEWIDGDLGGCFFRKRSRVLR</sequence>
<proteinExistence type="predicted"/>
<comment type="caution">
    <text evidence="1">The sequence shown here is derived from an EMBL/GenBank/DDBJ whole genome shotgun (WGS) entry which is preliminary data.</text>
</comment>
<reference evidence="1 2" key="1">
    <citation type="journal article" date="2020" name="BMC Genomics">
        <title>Intraspecific diversification of the crop wild relative Brassica cretica Lam. using demographic model selection.</title>
        <authorList>
            <person name="Kioukis A."/>
            <person name="Michalopoulou V.A."/>
            <person name="Briers L."/>
            <person name="Pirintsos S."/>
            <person name="Studholme D.J."/>
            <person name="Pavlidis P."/>
            <person name="Sarris P.F."/>
        </authorList>
    </citation>
    <scope>NUCLEOTIDE SEQUENCE [LARGE SCALE GENOMIC DNA]</scope>
    <source>
        <strain evidence="2">cv. PFS-1207/04</strain>
    </source>
</reference>
<accession>A0ABQ7BF19</accession>
<evidence type="ECO:0000313" key="2">
    <source>
        <dbReference type="Proteomes" id="UP000266723"/>
    </source>
</evidence>
<keyword evidence="2" id="KW-1185">Reference proteome</keyword>